<dbReference type="AlphaFoldDB" id="A0A021VM24"/>
<feature type="non-terminal residue" evidence="3">
    <location>
        <position position="1"/>
    </location>
</feature>
<dbReference type="EMBL" id="AXCW01000322">
    <property type="protein sequence ID" value="EYR62133.1"/>
    <property type="molecule type" value="Genomic_DNA"/>
</dbReference>
<evidence type="ECO:0000313" key="3">
    <source>
        <dbReference type="EMBL" id="EYR62133.1"/>
    </source>
</evidence>
<accession>A0A021VM24</accession>
<dbReference type="PANTHER" id="PTHR21666:SF270">
    <property type="entry name" value="MUREIN HYDROLASE ACTIVATOR ENVC"/>
    <property type="match status" value="1"/>
</dbReference>
<dbReference type="RefSeq" id="WP_245612643.1">
    <property type="nucleotide sequence ID" value="NZ_AXCW01000322.1"/>
</dbReference>
<dbReference type="Gene3D" id="2.70.70.10">
    <property type="entry name" value="Glucose Permease (Domain IIA)"/>
    <property type="match status" value="1"/>
</dbReference>
<protein>
    <submittedName>
        <fullName evidence="3">Peptidase M23</fullName>
    </submittedName>
</protein>
<organism evidence="3 4">
    <name type="scientific">Actinotalea ferrariae CF5-4</name>
    <dbReference type="NCBI Taxonomy" id="948458"/>
    <lineage>
        <taxon>Bacteria</taxon>
        <taxon>Bacillati</taxon>
        <taxon>Actinomycetota</taxon>
        <taxon>Actinomycetes</taxon>
        <taxon>Micrococcales</taxon>
        <taxon>Cellulomonadaceae</taxon>
        <taxon>Actinotalea</taxon>
    </lineage>
</organism>
<proteinExistence type="predicted"/>
<evidence type="ECO:0000256" key="1">
    <source>
        <dbReference type="SAM" id="MobiDB-lite"/>
    </source>
</evidence>
<dbReference type="InterPro" id="IPR016047">
    <property type="entry name" value="M23ase_b-sheet_dom"/>
</dbReference>
<comment type="caution">
    <text evidence="3">The sequence shown here is derived from an EMBL/GenBank/DDBJ whole genome shotgun (WGS) entry which is preliminary data.</text>
</comment>
<evidence type="ECO:0000313" key="4">
    <source>
        <dbReference type="Proteomes" id="UP000019753"/>
    </source>
</evidence>
<dbReference type="GO" id="GO:0004222">
    <property type="term" value="F:metalloendopeptidase activity"/>
    <property type="evidence" value="ECO:0007669"/>
    <property type="project" value="TreeGrafter"/>
</dbReference>
<reference evidence="3 4" key="1">
    <citation type="submission" date="2014-01" db="EMBL/GenBank/DDBJ databases">
        <title>Actinotalea ferrariae CF5-4.</title>
        <authorList>
            <person name="Chen F."/>
            <person name="Li Y."/>
            <person name="Wang G."/>
        </authorList>
    </citation>
    <scope>NUCLEOTIDE SEQUENCE [LARGE SCALE GENOMIC DNA]</scope>
    <source>
        <strain evidence="3 4">CF5-4</strain>
    </source>
</reference>
<name>A0A021VM24_9CELL</name>
<gene>
    <name evidence="3" type="ORF">N866_11550</name>
</gene>
<feature type="region of interest" description="Disordered" evidence="1">
    <location>
        <begin position="1"/>
        <end position="37"/>
    </location>
</feature>
<sequence>APAAPPPRATAPVDLPVELPADATPGARPEGRPGSVVLPLSRTTLVRGFEEPTARWGPGHRGVDLAAPVGTAVLSPADGVVVVATRVVDRDVVTVRHDDGLRSSLEPVLPDLAVGTVVAAGAVVGHVSTGGHCVGCLHWGVREGDVYVDPLALLDVEREVRLLPVGDR</sequence>
<dbReference type="Proteomes" id="UP000019753">
    <property type="component" value="Unassembled WGS sequence"/>
</dbReference>
<dbReference type="PANTHER" id="PTHR21666">
    <property type="entry name" value="PEPTIDASE-RELATED"/>
    <property type="match status" value="1"/>
</dbReference>
<keyword evidence="4" id="KW-1185">Reference proteome</keyword>
<dbReference type="SUPFAM" id="SSF51261">
    <property type="entry name" value="Duplicated hybrid motif"/>
    <property type="match status" value="1"/>
</dbReference>
<dbReference type="InterPro" id="IPR011055">
    <property type="entry name" value="Dup_hybrid_motif"/>
</dbReference>
<evidence type="ECO:0000259" key="2">
    <source>
        <dbReference type="Pfam" id="PF01551"/>
    </source>
</evidence>
<feature type="domain" description="M23ase beta-sheet core" evidence="2">
    <location>
        <begin position="59"/>
        <end position="150"/>
    </location>
</feature>
<dbReference type="InterPro" id="IPR050570">
    <property type="entry name" value="Cell_wall_metabolism_enzyme"/>
</dbReference>
<dbReference type="Pfam" id="PF01551">
    <property type="entry name" value="Peptidase_M23"/>
    <property type="match status" value="1"/>
</dbReference>